<evidence type="ECO:0000313" key="5">
    <source>
        <dbReference type="EMBL" id="QEA05982.1"/>
    </source>
</evidence>
<evidence type="ECO:0000256" key="1">
    <source>
        <dbReference type="ARBA" id="ARBA00022741"/>
    </source>
</evidence>
<dbReference type="Pfam" id="PF00271">
    <property type="entry name" value="Helicase_C"/>
    <property type="match status" value="1"/>
</dbReference>
<keyword evidence="5" id="KW-0378">Hydrolase</keyword>
<organism evidence="5">
    <name type="scientific">uncultured organism</name>
    <dbReference type="NCBI Taxonomy" id="155900"/>
    <lineage>
        <taxon>unclassified sequences</taxon>
        <taxon>environmental samples</taxon>
    </lineage>
</organism>
<gene>
    <name evidence="5" type="primary">srmB</name>
    <name evidence="5" type="ORF">KBTEX_02311</name>
</gene>
<dbReference type="InterPro" id="IPR052511">
    <property type="entry name" value="ATP-dep_Helicase"/>
</dbReference>
<dbReference type="GO" id="GO:0003677">
    <property type="term" value="F:DNA binding"/>
    <property type="evidence" value="ECO:0007669"/>
    <property type="project" value="TreeGrafter"/>
</dbReference>
<dbReference type="InterPro" id="IPR014001">
    <property type="entry name" value="Helicase_ATP-bd"/>
</dbReference>
<dbReference type="Gene3D" id="3.40.50.300">
    <property type="entry name" value="P-loop containing nucleotide triphosphate hydrolases"/>
    <property type="match status" value="2"/>
</dbReference>
<dbReference type="SMART" id="SM00490">
    <property type="entry name" value="HELICc"/>
    <property type="match status" value="1"/>
</dbReference>
<dbReference type="InterPro" id="IPR027417">
    <property type="entry name" value="P-loop_NTPase"/>
</dbReference>
<dbReference type="EMBL" id="MN079119">
    <property type="protein sequence ID" value="QEA05982.1"/>
    <property type="molecule type" value="Genomic_DNA"/>
</dbReference>
<dbReference type="AlphaFoldDB" id="A0A5B8REQ5"/>
<dbReference type="PANTHER" id="PTHR47962">
    <property type="entry name" value="ATP-DEPENDENT HELICASE LHR-RELATED-RELATED"/>
    <property type="match status" value="1"/>
</dbReference>
<evidence type="ECO:0000256" key="2">
    <source>
        <dbReference type="ARBA" id="ARBA00022840"/>
    </source>
</evidence>
<dbReference type="SUPFAM" id="SSF52540">
    <property type="entry name" value="P-loop containing nucleoside triphosphate hydrolases"/>
    <property type="match status" value="1"/>
</dbReference>
<keyword evidence="2" id="KW-0067">ATP-binding</keyword>
<dbReference type="GO" id="GO:0003724">
    <property type="term" value="F:RNA helicase activity"/>
    <property type="evidence" value="ECO:0007669"/>
    <property type="project" value="UniProtKB-EC"/>
</dbReference>
<dbReference type="PROSITE" id="PS51194">
    <property type="entry name" value="HELICASE_CTER"/>
    <property type="match status" value="1"/>
</dbReference>
<protein>
    <submittedName>
        <fullName evidence="5">ATP-dependent RNA helicase SrmB</fullName>
        <ecNumber evidence="5">3.6.4.13</ecNumber>
    </submittedName>
</protein>
<dbReference type="Pfam" id="PF00270">
    <property type="entry name" value="DEAD"/>
    <property type="match status" value="1"/>
</dbReference>
<dbReference type="GO" id="GO:0016887">
    <property type="term" value="F:ATP hydrolysis activity"/>
    <property type="evidence" value="ECO:0007669"/>
    <property type="project" value="TreeGrafter"/>
</dbReference>
<dbReference type="EC" id="3.6.4.13" evidence="5"/>
<reference evidence="5" key="1">
    <citation type="submission" date="2019-06" db="EMBL/GenBank/DDBJ databases">
        <authorList>
            <person name="Murdoch R.W."/>
            <person name="Fathepure B."/>
        </authorList>
    </citation>
    <scope>NUCLEOTIDE SEQUENCE</scope>
</reference>
<name>A0A5B8REQ5_9ZZZZ</name>
<keyword evidence="1" id="KW-0547">Nucleotide-binding</keyword>
<sequence length="699" mass="77347">MSVDAFERLNPAVQHHVVNSLRWRELRPLQAEAIDPILSGEHALLLAPTAGGKTEAAILPVFSRMLSEHWTGLSVLYLCPIKALLNNLEHRLRMYAALFGRSVGVWHGDIGASTRKKLRRQPPDILLATPESLEVMLDSALMDHRTFFASLRVVVVDEIHAFAGDDRGWHLLAVLGRVGQLTPHVIQRLGLSATVGNAEGLLNWLTKGTTSGSRRVVSPEVAETRAPDVTLDFVGGLDNAALVISRLYLGEKRLVFCDSRQQVEELALRLRELGVTTYVSHSSLSQDERRRAEDAFADGRDCVIVATSTLELGIDVGDLDRMIQIDAPGSVASFLQRIGRTGRRNGQRNCLFLATTRAGFLRAAGLLHRWREGYVEPIVPPPYPVHVLAQQILALVLQEGGLVRSEVQRALQPFLAATEIAPEEYQKLLDHLLSEKVLFEVDGLICLGDEGERRYGRKNFLELFSVFLAAPLMSVMHGRSEVGTVDMASLFPIDAQPIVLTLAGKGWRVIHLDWKQRRVWVEPSDRRGTSRWSGAPPGLSGAVTQGVRAALVEPGINDLLSNRGQDALQEAREEFDWLDMKGSYLIDGIAGVSWWTFLGASANTAIAAALKNQGSSCTADAWRIRFKPPMDATEQSLADCIRSLNADQLTVPIEACERRYKFSDLLPAQLGAKFARERGAKARREEIDWLLPIVRVRVE</sequence>
<evidence type="ECO:0000259" key="4">
    <source>
        <dbReference type="PROSITE" id="PS51194"/>
    </source>
</evidence>
<feature type="domain" description="Helicase C-terminal" evidence="4">
    <location>
        <begin position="236"/>
        <end position="391"/>
    </location>
</feature>
<dbReference type="InterPro" id="IPR001650">
    <property type="entry name" value="Helicase_C-like"/>
</dbReference>
<keyword evidence="5" id="KW-0347">Helicase</keyword>
<proteinExistence type="predicted"/>
<dbReference type="SMART" id="SM00487">
    <property type="entry name" value="DEXDc"/>
    <property type="match status" value="1"/>
</dbReference>
<dbReference type="PANTHER" id="PTHR47962:SF5">
    <property type="entry name" value="ATP-DEPENDENT HELICASE LHR-RELATED"/>
    <property type="match status" value="1"/>
</dbReference>
<dbReference type="InterPro" id="IPR011545">
    <property type="entry name" value="DEAD/DEAH_box_helicase_dom"/>
</dbReference>
<dbReference type="GO" id="GO:0005524">
    <property type="term" value="F:ATP binding"/>
    <property type="evidence" value="ECO:0007669"/>
    <property type="project" value="UniProtKB-KW"/>
</dbReference>
<dbReference type="PROSITE" id="PS51192">
    <property type="entry name" value="HELICASE_ATP_BIND_1"/>
    <property type="match status" value="1"/>
</dbReference>
<feature type="domain" description="Helicase ATP-binding" evidence="3">
    <location>
        <begin position="34"/>
        <end position="213"/>
    </location>
</feature>
<evidence type="ECO:0000259" key="3">
    <source>
        <dbReference type="PROSITE" id="PS51192"/>
    </source>
</evidence>
<accession>A0A5B8REQ5</accession>